<dbReference type="EMBL" id="BONY01000088">
    <property type="protein sequence ID" value="GIH10251.1"/>
    <property type="molecule type" value="Genomic_DNA"/>
</dbReference>
<dbReference type="InterPro" id="IPR046858">
    <property type="entry name" value="ChrB_N"/>
</dbReference>
<dbReference type="Pfam" id="PF20229">
    <property type="entry name" value="ChrB_N"/>
    <property type="match status" value="1"/>
</dbReference>
<gene>
    <name evidence="2" type="ORF">Rhe02_83180</name>
</gene>
<dbReference type="AlphaFoldDB" id="A0A8J3QJF0"/>
<accession>A0A8J3QJF0</accession>
<proteinExistence type="predicted"/>
<dbReference type="Proteomes" id="UP000612899">
    <property type="component" value="Unassembled WGS sequence"/>
</dbReference>
<comment type="caution">
    <text evidence="2">The sequence shown here is derived from an EMBL/GenBank/DDBJ whole genome shotgun (WGS) entry which is preliminary data.</text>
</comment>
<keyword evidence="3" id="KW-1185">Reference proteome</keyword>
<reference evidence="2" key="1">
    <citation type="submission" date="2021-01" db="EMBL/GenBank/DDBJ databases">
        <title>Whole genome shotgun sequence of Rhizocola hellebori NBRC 109834.</title>
        <authorList>
            <person name="Komaki H."/>
            <person name="Tamura T."/>
        </authorList>
    </citation>
    <scope>NUCLEOTIDE SEQUENCE</scope>
    <source>
        <strain evidence="2">NBRC 109834</strain>
    </source>
</reference>
<feature type="domain" description="ChrB N-terminal" evidence="1">
    <location>
        <begin position="20"/>
        <end position="103"/>
    </location>
</feature>
<name>A0A8J3QJF0_9ACTN</name>
<organism evidence="2 3">
    <name type="scientific">Rhizocola hellebori</name>
    <dbReference type="NCBI Taxonomy" id="1392758"/>
    <lineage>
        <taxon>Bacteria</taxon>
        <taxon>Bacillati</taxon>
        <taxon>Actinomycetota</taxon>
        <taxon>Actinomycetes</taxon>
        <taxon>Micromonosporales</taxon>
        <taxon>Micromonosporaceae</taxon>
        <taxon>Rhizocola</taxon>
    </lineage>
</organism>
<sequence>MPIEWVLLSYRLPREPSTPRIATWRKLKRLGVAQLNDGLVALPDDARTREALEWLAVEIAEAGGTATTWLARPGIEQYGRDLAAELAQARAAEYAAIIEEAQAAAEFAGAARRAAKKRLQAELHRIGRRDYFPPRERAAAHEAVAAIVEP</sequence>
<protein>
    <recommendedName>
        <fullName evidence="1">ChrB N-terminal domain-containing protein</fullName>
    </recommendedName>
</protein>
<evidence type="ECO:0000313" key="2">
    <source>
        <dbReference type="EMBL" id="GIH10251.1"/>
    </source>
</evidence>
<dbReference type="RefSeq" id="WP_203913963.1">
    <property type="nucleotide sequence ID" value="NZ_BONY01000088.1"/>
</dbReference>
<evidence type="ECO:0000259" key="1">
    <source>
        <dbReference type="Pfam" id="PF20229"/>
    </source>
</evidence>
<evidence type="ECO:0000313" key="3">
    <source>
        <dbReference type="Proteomes" id="UP000612899"/>
    </source>
</evidence>